<proteinExistence type="predicted"/>
<evidence type="ECO:0000256" key="1">
    <source>
        <dbReference type="SAM" id="Phobius"/>
    </source>
</evidence>
<dbReference type="AlphaFoldDB" id="A0A1Z5IZT1"/>
<evidence type="ECO:0000313" key="2">
    <source>
        <dbReference type="EMBL" id="GAX06981.1"/>
    </source>
</evidence>
<evidence type="ECO:0000313" key="3">
    <source>
        <dbReference type="Proteomes" id="UP000198414"/>
    </source>
</evidence>
<protein>
    <submittedName>
        <fullName evidence="2">Uncharacterized protein</fullName>
    </submittedName>
</protein>
<name>A0A1Z5IZT1_9LACO</name>
<feature type="transmembrane region" description="Helical" evidence="1">
    <location>
        <begin position="20"/>
        <end position="42"/>
    </location>
</feature>
<dbReference type="EMBL" id="BCMI01000031">
    <property type="protein sequence ID" value="GAX06981.1"/>
    <property type="molecule type" value="Genomic_DNA"/>
</dbReference>
<organism evidence="2 3">
    <name type="scientific">Secundilactobacillus pentosiphilus</name>
    <dbReference type="NCBI Taxonomy" id="1714682"/>
    <lineage>
        <taxon>Bacteria</taxon>
        <taxon>Bacillati</taxon>
        <taxon>Bacillota</taxon>
        <taxon>Bacilli</taxon>
        <taxon>Lactobacillales</taxon>
        <taxon>Lactobacillaceae</taxon>
        <taxon>Secundilactobacillus</taxon>
    </lineage>
</organism>
<dbReference type="Proteomes" id="UP000198414">
    <property type="component" value="Unassembled WGS sequence"/>
</dbReference>
<gene>
    <name evidence="2" type="ORF">IWT25_02329</name>
</gene>
<reference evidence="2 3" key="1">
    <citation type="submission" date="2015-11" db="EMBL/GenBank/DDBJ databases">
        <title>Draft genome sequences of new species of the genus Lactobacillus isolated from orchardgrass silage.</title>
        <authorList>
            <person name="Tohno M."/>
            <person name="Tanizawa Y."/>
            <person name="Arita M."/>
        </authorList>
    </citation>
    <scope>NUCLEOTIDE SEQUENCE [LARGE SCALE GENOMIC DNA]</scope>
    <source>
        <strain evidence="2 3">IWT25</strain>
    </source>
</reference>
<comment type="caution">
    <text evidence="2">The sequence shown here is derived from an EMBL/GenBank/DDBJ whole genome shotgun (WGS) entry which is preliminary data.</text>
</comment>
<accession>A0A1Z5IZT1</accession>
<keyword evidence="1" id="KW-1133">Transmembrane helix</keyword>
<keyword evidence="1" id="KW-0472">Membrane</keyword>
<sequence>MNQNKKDHSKLTNDPDKEPSFLFVANISLSLFSIAIAIIALFSAR</sequence>
<keyword evidence="1" id="KW-0812">Transmembrane</keyword>